<evidence type="ECO:0000313" key="1">
    <source>
        <dbReference type="EMBL" id="MDR4178207.1"/>
    </source>
</evidence>
<dbReference type="AlphaFoldDB" id="A0AB35PEF7"/>
<protein>
    <submittedName>
        <fullName evidence="1">EamA family transporter</fullName>
    </submittedName>
</protein>
<accession>A0AB35PEF7</accession>
<feature type="non-terminal residue" evidence="1">
    <location>
        <position position="1"/>
    </location>
</feature>
<comment type="caution">
    <text evidence="1">The sequence shown here is derived from an EMBL/GenBank/DDBJ whole genome shotgun (WGS) entry which is preliminary data.</text>
</comment>
<proteinExistence type="predicted"/>
<reference evidence="1" key="1">
    <citation type="submission" date="2019-07" db="EMBL/GenBank/DDBJ databases">
        <title>Phylogenomic Reclassification of ATCC Bacillus Strains and Various Taxa within the Genus Bacillus.</title>
        <authorList>
            <person name="Riojas M.A."/>
            <person name="Frank A.M."/>
            <person name="Fenn S.L."/>
            <person name="King S.P."/>
            <person name="Brower S.M."/>
            <person name="Hazbon M.H."/>
        </authorList>
    </citation>
    <scope>NUCLEOTIDE SEQUENCE</scope>
    <source>
        <strain evidence="1">ATCC 35646</strain>
    </source>
</reference>
<dbReference type="EMBL" id="VKQN01000022">
    <property type="protein sequence ID" value="MDR4178207.1"/>
    <property type="molecule type" value="Genomic_DNA"/>
</dbReference>
<evidence type="ECO:0000313" key="2">
    <source>
        <dbReference type="Proteomes" id="UP001181533"/>
    </source>
</evidence>
<name>A0AB35PEF7_BACTU</name>
<dbReference type="Proteomes" id="UP001181533">
    <property type="component" value="Unassembled WGS sequence"/>
</dbReference>
<organism evidence="1 2">
    <name type="scientific">Bacillus thuringiensis</name>
    <dbReference type="NCBI Taxonomy" id="1428"/>
    <lineage>
        <taxon>Bacteria</taxon>
        <taxon>Bacillati</taxon>
        <taxon>Bacillota</taxon>
        <taxon>Bacilli</taxon>
        <taxon>Bacillales</taxon>
        <taxon>Bacillaceae</taxon>
        <taxon>Bacillus</taxon>
        <taxon>Bacillus cereus group</taxon>
    </lineage>
</organism>
<sequence>LLGIFTPQLLTARKERKHNRVHSA</sequence>
<gene>
    <name evidence="1" type="ORF">FO599_19340</name>
</gene>